<proteinExistence type="predicted"/>
<comment type="caution">
    <text evidence="2">The sequence shown here is derived from an EMBL/GenBank/DDBJ whole genome shotgun (WGS) entry which is preliminary data.</text>
</comment>
<name>A0A4Z1I7H3_9HELO</name>
<organism evidence="2 3">
    <name type="scientific">Botryotinia narcissicola</name>
    <dbReference type="NCBI Taxonomy" id="278944"/>
    <lineage>
        <taxon>Eukaryota</taxon>
        <taxon>Fungi</taxon>
        <taxon>Dikarya</taxon>
        <taxon>Ascomycota</taxon>
        <taxon>Pezizomycotina</taxon>
        <taxon>Leotiomycetes</taxon>
        <taxon>Helotiales</taxon>
        <taxon>Sclerotiniaceae</taxon>
        <taxon>Botryotinia</taxon>
    </lineage>
</organism>
<protein>
    <submittedName>
        <fullName evidence="2">Uncharacterized protein</fullName>
    </submittedName>
</protein>
<dbReference type="AlphaFoldDB" id="A0A4Z1I7H3"/>
<dbReference type="SUPFAM" id="SSF56801">
    <property type="entry name" value="Acetyl-CoA synthetase-like"/>
    <property type="match status" value="1"/>
</dbReference>
<gene>
    <name evidence="2" type="ORF">BOTNAR_0246g00050</name>
</gene>
<dbReference type="Proteomes" id="UP000297452">
    <property type="component" value="Unassembled WGS sequence"/>
</dbReference>
<evidence type="ECO:0000256" key="1">
    <source>
        <dbReference type="SAM" id="MobiDB-lite"/>
    </source>
</evidence>
<feature type="region of interest" description="Disordered" evidence="1">
    <location>
        <begin position="1"/>
        <end position="27"/>
    </location>
</feature>
<keyword evidence="3" id="KW-1185">Reference proteome</keyword>
<evidence type="ECO:0000313" key="3">
    <source>
        <dbReference type="Proteomes" id="UP000297452"/>
    </source>
</evidence>
<sequence length="117" mass="13363">MAPTVQDPDTYVKTIRASPPPGSPYSLAIPGSAREDRSGIYRHYQFVDKPLLQTIDPECLTSHDFFEKAARKRPNARCLGHRPWDPVTKTYGNYQWITYAETAERRKNFGVGLVELH</sequence>
<evidence type="ECO:0000313" key="2">
    <source>
        <dbReference type="EMBL" id="TGO55382.1"/>
    </source>
</evidence>
<dbReference type="STRING" id="278944.A0A4Z1I7H3"/>
<dbReference type="EMBL" id="PQXJ01000246">
    <property type="protein sequence ID" value="TGO55382.1"/>
    <property type="molecule type" value="Genomic_DNA"/>
</dbReference>
<reference evidence="2 3" key="1">
    <citation type="submission" date="2017-12" db="EMBL/GenBank/DDBJ databases">
        <title>Comparative genomics of Botrytis spp.</title>
        <authorList>
            <person name="Valero-Jimenez C.A."/>
            <person name="Tapia P."/>
            <person name="Veloso J."/>
            <person name="Silva-Moreno E."/>
            <person name="Staats M."/>
            <person name="Valdes J.H."/>
            <person name="Van Kan J.A.L."/>
        </authorList>
    </citation>
    <scope>NUCLEOTIDE SEQUENCE [LARGE SCALE GENOMIC DNA]</scope>
    <source>
        <strain evidence="2 3">MUCL2120</strain>
    </source>
</reference>
<accession>A0A4Z1I7H3</accession>
<dbReference type="OrthoDB" id="1700726at2759"/>